<dbReference type="Gene3D" id="3.10.10.10">
    <property type="entry name" value="HIV Type 1 Reverse Transcriptase, subunit A, domain 1"/>
    <property type="match status" value="1"/>
</dbReference>
<keyword evidence="3" id="KW-1185">Reference proteome</keyword>
<accession>A0A8R1EED5</accession>
<organism evidence="2 3">
    <name type="scientific">Caenorhabditis japonica</name>
    <dbReference type="NCBI Taxonomy" id="281687"/>
    <lineage>
        <taxon>Eukaryota</taxon>
        <taxon>Metazoa</taxon>
        <taxon>Ecdysozoa</taxon>
        <taxon>Nematoda</taxon>
        <taxon>Chromadorea</taxon>
        <taxon>Rhabditida</taxon>
        <taxon>Rhabditina</taxon>
        <taxon>Rhabditomorpha</taxon>
        <taxon>Rhabditoidea</taxon>
        <taxon>Rhabditidae</taxon>
        <taxon>Peloderinae</taxon>
        <taxon>Caenorhabditis</taxon>
    </lineage>
</organism>
<dbReference type="Proteomes" id="UP000005237">
    <property type="component" value="Unassembled WGS sequence"/>
</dbReference>
<dbReference type="AlphaFoldDB" id="A0A8R1EED5"/>
<reference evidence="3" key="1">
    <citation type="submission" date="2010-08" db="EMBL/GenBank/DDBJ databases">
        <authorList>
            <consortium name="Caenorhabditis japonica Sequencing Consortium"/>
            <person name="Wilson R.K."/>
        </authorList>
    </citation>
    <scope>NUCLEOTIDE SEQUENCE [LARGE SCALE GENOMIC DNA]</scope>
    <source>
        <strain evidence="3">DF5081</strain>
    </source>
</reference>
<evidence type="ECO:0000259" key="1">
    <source>
        <dbReference type="Pfam" id="PF00078"/>
    </source>
</evidence>
<dbReference type="InterPro" id="IPR043128">
    <property type="entry name" value="Rev_trsase/Diguanyl_cyclase"/>
</dbReference>
<dbReference type="PANTHER" id="PTHR47331">
    <property type="entry name" value="PHD-TYPE DOMAIN-CONTAINING PROTEIN"/>
    <property type="match status" value="1"/>
</dbReference>
<name>A0A8R1EED5_CAEJA</name>
<feature type="domain" description="Reverse transcriptase" evidence="1">
    <location>
        <begin position="252"/>
        <end position="323"/>
    </location>
</feature>
<dbReference type="Pfam" id="PF00078">
    <property type="entry name" value="RVT_1"/>
    <property type="match status" value="1"/>
</dbReference>
<dbReference type="InterPro" id="IPR043502">
    <property type="entry name" value="DNA/RNA_pol_sf"/>
</dbReference>
<dbReference type="Gene3D" id="3.30.70.270">
    <property type="match status" value="1"/>
</dbReference>
<sequence>MGIDTSMLKKLNTCEGKQVDMIIGTNVLWQLLRKAQIRTINNTKSIVCTEIGSFIIPTLIGDTTEPAEESAEVFNSEDWVTQMCGADNNAENELAAATEKLWNLNVLGMQDPDMATEEMSQVEEAMAEFKRTAEWEDGKLLVKLPMNGNEVHLDDNLPVAMKRLVNQVYKLAPNEEALNEYNDILKKQEESGFIEQCSHEPAKGRCFYIPQQAVFKTESNTTKLRIVLDASSHGAGKLSLNQCIKNLPSMVKLLTGILLRTRSGKYYMSSDIEKAFHQIRLQEQDRDYTRFVWLKDITKGPINGNFVTYRFTRIPFGMSCSPF</sequence>
<reference evidence="2" key="2">
    <citation type="submission" date="2022-06" db="UniProtKB">
        <authorList>
            <consortium name="EnsemblMetazoa"/>
        </authorList>
    </citation>
    <scope>IDENTIFICATION</scope>
    <source>
        <strain evidence="2">DF5081</strain>
    </source>
</reference>
<evidence type="ECO:0000313" key="2">
    <source>
        <dbReference type="EnsemblMetazoa" id="CJA34073.1"/>
    </source>
</evidence>
<proteinExistence type="predicted"/>
<dbReference type="InterPro" id="IPR000477">
    <property type="entry name" value="RT_dom"/>
</dbReference>
<protein>
    <submittedName>
        <fullName evidence="2">Reverse transcriptase domain-containing protein</fullName>
    </submittedName>
</protein>
<dbReference type="SUPFAM" id="SSF56672">
    <property type="entry name" value="DNA/RNA polymerases"/>
    <property type="match status" value="1"/>
</dbReference>
<dbReference type="PANTHER" id="PTHR47331:SF1">
    <property type="entry name" value="GAG-LIKE PROTEIN"/>
    <property type="match status" value="1"/>
</dbReference>
<evidence type="ECO:0000313" key="3">
    <source>
        <dbReference type="Proteomes" id="UP000005237"/>
    </source>
</evidence>
<dbReference type="EnsemblMetazoa" id="CJA34073.1">
    <property type="protein sequence ID" value="CJA34073.1"/>
    <property type="gene ID" value="WBGene00209920"/>
</dbReference>